<evidence type="ECO:0008006" key="5">
    <source>
        <dbReference type="Google" id="ProtNLM"/>
    </source>
</evidence>
<feature type="compositionally biased region" description="Low complexity" evidence="1">
    <location>
        <begin position="388"/>
        <end position="401"/>
    </location>
</feature>
<reference evidence="3" key="1">
    <citation type="submission" date="2021-01" db="EMBL/GenBank/DDBJ databases">
        <title>Whole genome shotgun sequence of Planotetraspora thailandica NBRC 104271.</title>
        <authorList>
            <person name="Komaki H."/>
            <person name="Tamura T."/>
        </authorList>
    </citation>
    <scope>NUCLEOTIDE SEQUENCE</scope>
    <source>
        <strain evidence="3">NBRC 104271</strain>
    </source>
</reference>
<sequence>MDATPPGAAGIASRPSTTTPAVSTHAATDPAGSAFTGIPLVLRRLAIGLAALIVAVLAGAACALSFDDIRALAITGQARPHLSYLYPTAFDALLVLSLVTIPLLRGGRLLVRAQAALVFVVLLATAGAATVATATHVVFDIEGAAIVVGLVPWVMLVIGLWMLLLLLKHARASRADLDGTADPGDIVPFIEDRHPHPVGGPTAPYPALPGVDASPEQAPPLPAIPSAAHQLPSDDAITGHLEADEPTDTPADEPTDAPPGTPADEPVRTTSDAGPAPEALPVVPPTAAPKTPVVSDLESAFEDDRPAPSRPNRPNRPIRWGDFVRPHTGDVLVHPRTPATPPSPVQASPAEPNPAELSPVVDASPAAEPNPAEVTPVADVSPAEQGLADPGPADAPAARGGTENDSARPSAERQDFLQTIEAALPDPAATNPVPAPVTIESPRIETPQIDAAEIDAAEVDTQPLRQIKAVPDPAHTSELADPEEHAEAEQYSPEIETVPAGGEEPPPSGRLRSTPLPPK</sequence>
<feature type="compositionally biased region" description="Acidic residues" evidence="1">
    <location>
        <begin position="244"/>
        <end position="255"/>
    </location>
</feature>
<dbReference type="AlphaFoldDB" id="A0A8J3XYL7"/>
<comment type="caution">
    <text evidence="3">The sequence shown here is derived from an EMBL/GenBank/DDBJ whole genome shotgun (WGS) entry which is preliminary data.</text>
</comment>
<dbReference type="InterPro" id="IPR021235">
    <property type="entry name" value="DUF2637"/>
</dbReference>
<accession>A0A8J3XYL7</accession>
<feature type="region of interest" description="Disordered" evidence="1">
    <location>
        <begin position="462"/>
        <end position="519"/>
    </location>
</feature>
<feature type="transmembrane region" description="Helical" evidence="2">
    <location>
        <begin position="145"/>
        <end position="167"/>
    </location>
</feature>
<organism evidence="3 4">
    <name type="scientific">Planotetraspora thailandica</name>
    <dbReference type="NCBI Taxonomy" id="487172"/>
    <lineage>
        <taxon>Bacteria</taxon>
        <taxon>Bacillati</taxon>
        <taxon>Actinomycetota</taxon>
        <taxon>Actinomycetes</taxon>
        <taxon>Streptosporangiales</taxon>
        <taxon>Streptosporangiaceae</taxon>
        <taxon>Planotetraspora</taxon>
    </lineage>
</organism>
<keyword evidence="2" id="KW-0472">Membrane</keyword>
<dbReference type="Pfam" id="PF10935">
    <property type="entry name" value="DUF2637"/>
    <property type="match status" value="1"/>
</dbReference>
<gene>
    <name evidence="3" type="ORF">Pth03_59490</name>
</gene>
<feature type="compositionally biased region" description="Low complexity" evidence="1">
    <location>
        <begin position="425"/>
        <end position="438"/>
    </location>
</feature>
<feature type="transmembrane region" description="Helical" evidence="2">
    <location>
        <begin position="86"/>
        <end position="104"/>
    </location>
</feature>
<evidence type="ECO:0000313" key="3">
    <source>
        <dbReference type="EMBL" id="GII57560.1"/>
    </source>
</evidence>
<evidence type="ECO:0000256" key="2">
    <source>
        <dbReference type="SAM" id="Phobius"/>
    </source>
</evidence>
<keyword evidence="4" id="KW-1185">Reference proteome</keyword>
<keyword evidence="2" id="KW-1133">Transmembrane helix</keyword>
<feature type="region of interest" description="Disordered" evidence="1">
    <location>
        <begin position="188"/>
        <end position="443"/>
    </location>
</feature>
<evidence type="ECO:0000256" key="1">
    <source>
        <dbReference type="SAM" id="MobiDB-lite"/>
    </source>
</evidence>
<keyword evidence="2" id="KW-0812">Transmembrane</keyword>
<feature type="region of interest" description="Disordered" evidence="1">
    <location>
        <begin position="1"/>
        <end position="27"/>
    </location>
</feature>
<feature type="transmembrane region" description="Helical" evidence="2">
    <location>
        <begin position="116"/>
        <end position="139"/>
    </location>
</feature>
<dbReference type="RefSeq" id="WP_203947679.1">
    <property type="nucleotide sequence ID" value="NZ_BOOR01000053.1"/>
</dbReference>
<feature type="compositionally biased region" description="Polar residues" evidence="1">
    <location>
        <begin position="14"/>
        <end position="26"/>
    </location>
</feature>
<dbReference type="EMBL" id="BOOR01000053">
    <property type="protein sequence ID" value="GII57560.1"/>
    <property type="molecule type" value="Genomic_DNA"/>
</dbReference>
<dbReference type="Proteomes" id="UP000605992">
    <property type="component" value="Unassembled WGS sequence"/>
</dbReference>
<feature type="transmembrane region" description="Helical" evidence="2">
    <location>
        <begin position="45"/>
        <end position="66"/>
    </location>
</feature>
<proteinExistence type="predicted"/>
<protein>
    <recommendedName>
        <fullName evidence="5">DUF2637 domain-containing protein</fullName>
    </recommendedName>
</protein>
<name>A0A8J3XYL7_9ACTN</name>
<evidence type="ECO:0000313" key="4">
    <source>
        <dbReference type="Proteomes" id="UP000605992"/>
    </source>
</evidence>